<dbReference type="Proteomes" id="UP001059610">
    <property type="component" value="Unassembled WGS sequence"/>
</dbReference>
<feature type="region of interest" description="Disordered" evidence="1">
    <location>
        <begin position="29"/>
        <end position="60"/>
    </location>
</feature>
<keyword evidence="3" id="KW-1185">Reference proteome</keyword>
<gene>
    <name evidence="2" type="ORF">SOASR032_23880</name>
</gene>
<feature type="compositionally biased region" description="Low complexity" evidence="1">
    <location>
        <begin position="35"/>
        <end position="53"/>
    </location>
</feature>
<sequence>MKKVLKWIAIIFVALIVIGALVGKDEDNASNSEGKANSVVANTTTTTTSSAPETPKPAPKKEVYSTTAKALFNDYDANEVALDEKLKGKIIEVKGIVQSIDKDFLDNIVIELRTSNEFMPAQMTMDDNQKSVASSLKKGQTVIITCKKMTRIMGSPSGDDCVFNK</sequence>
<name>A0ABQ5LJS4_9GAMM</name>
<evidence type="ECO:0000313" key="3">
    <source>
        <dbReference type="Proteomes" id="UP001059610"/>
    </source>
</evidence>
<reference evidence="2" key="1">
    <citation type="submission" date="2022-06" db="EMBL/GenBank/DDBJ databases">
        <title>Draft genome sequences of Pragia fontium str. JCM24417.</title>
        <authorList>
            <person name="Wakabayashi Y."/>
            <person name="Kojima K."/>
        </authorList>
    </citation>
    <scope>NUCLEOTIDE SEQUENCE</scope>
    <source>
        <strain evidence="2">JCM 24417</strain>
    </source>
</reference>
<comment type="caution">
    <text evidence="2">The sequence shown here is derived from an EMBL/GenBank/DDBJ whole genome shotgun (WGS) entry which is preliminary data.</text>
</comment>
<accession>A0ABQ5LJS4</accession>
<dbReference type="RefSeq" id="WP_047781581.1">
    <property type="nucleotide sequence ID" value="NZ_BRLJ01000007.1"/>
</dbReference>
<organism evidence="2 3">
    <name type="scientific">Pragia fontium</name>
    <dbReference type="NCBI Taxonomy" id="82985"/>
    <lineage>
        <taxon>Bacteria</taxon>
        <taxon>Pseudomonadati</taxon>
        <taxon>Pseudomonadota</taxon>
        <taxon>Gammaproteobacteria</taxon>
        <taxon>Enterobacterales</taxon>
        <taxon>Budviciaceae</taxon>
        <taxon>Pragia</taxon>
    </lineage>
</organism>
<evidence type="ECO:0008006" key="4">
    <source>
        <dbReference type="Google" id="ProtNLM"/>
    </source>
</evidence>
<proteinExistence type="predicted"/>
<dbReference type="EMBL" id="BRLJ01000007">
    <property type="protein sequence ID" value="GKX63819.1"/>
    <property type="molecule type" value="Genomic_DNA"/>
</dbReference>
<evidence type="ECO:0000256" key="1">
    <source>
        <dbReference type="SAM" id="MobiDB-lite"/>
    </source>
</evidence>
<dbReference type="InterPro" id="IPR024422">
    <property type="entry name" value="Protein_unknown_function_OB"/>
</dbReference>
<protein>
    <recommendedName>
        <fullName evidence="4">tRNA_anti-like</fullName>
    </recommendedName>
</protein>
<dbReference type="Pfam" id="PF12869">
    <property type="entry name" value="tRNA_anti-like"/>
    <property type="match status" value="1"/>
</dbReference>
<evidence type="ECO:0000313" key="2">
    <source>
        <dbReference type="EMBL" id="GKX63819.1"/>
    </source>
</evidence>